<name>A0A0K2W2I1_MESPL</name>
<dbReference type="EMBL" id="CCND01000023">
    <property type="protein sequence ID" value="CDX60051.1"/>
    <property type="molecule type" value="Genomic_DNA"/>
</dbReference>
<protein>
    <submittedName>
        <fullName evidence="2">Uncharacterized protein</fullName>
    </submittedName>
</protein>
<proteinExistence type="predicted"/>
<evidence type="ECO:0000313" key="2">
    <source>
        <dbReference type="EMBL" id="CDX60051.1"/>
    </source>
</evidence>
<reference evidence="3" key="1">
    <citation type="submission" date="2014-08" db="EMBL/GenBank/DDBJ databases">
        <authorList>
            <person name="Edwards T."/>
        </authorList>
    </citation>
    <scope>NUCLEOTIDE SEQUENCE [LARGE SCALE GENOMIC DNA]</scope>
</reference>
<dbReference type="Proteomes" id="UP000182888">
    <property type="component" value="Unassembled WGS sequence"/>
</dbReference>
<feature type="region of interest" description="Disordered" evidence="1">
    <location>
        <begin position="34"/>
        <end position="59"/>
    </location>
</feature>
<gene>
    <name evidence="2" type="ORF">MPL1032_30037</name>
</gene>
<dbReference type="AlphaFoldDB" id="A0A0K2W2I1"/>
<feature type="compositionally biased region" description="Low complexity" evidence="1">
    <location>
        <begin position="47"/>
        <end position="58"/>
    </location>
</feature>
<accession>A0A0K2W2I1</accession>
<organism evidence="2 3">
    <name type="scientific">Mesorhizobium plurifarium</name>
    <dbReference type="NCBI Taxonomy" id="69974"/>
    <lineage>
        <taxon>Bacteria</taxon>
        <taxon>Pseudomonadati</taxon>
        <taxon>Pseudomonadota</taxon>
        <taxon>Alphaproteobacteria</taxon>
        <taxon>Hyphomicrobiales</taxon>
        <taxon>Phyllobacteriaceae</taxon>
        <taxon>Mesorhizobium</taxon>
    </lineage>
</organism>
<sequence>MIGLATTASTTLDRPRLSGVPFLVESRITAGSGLPEARRSASMADISGSQSLLSGPPSRMTAPGSCPASVFSAASGGSEIGFSPDFSTIFDTTTRLIDDFPTTSTLEKSTAIVPVRAAGFGCLSEWSSRSAGHIGGEALWFNAGLKPEAQLGEIAAGVKLKRSSSKI</sequence>
<evidence type="ECO:0000313" key="3">
    <source>
        <dbReference type="Proteomes" id="UP000182888"/>
    </source>
</evidence>
<evidence type="ECO:0000256" key="1">
    <source>
        <dbReference type="SAM" id="MobiDB-lite"/>
    </source>
</evidence>